<feature type="chain" id="PRO_5029735943" evidence="1">
    <location>
        <begin position="19"/>
        <end position="388"/>
    </location>
</feature>
<protein>
    <submittedName>
        <fullName evidence="2">Uncharacterized protein</fullName>
    </submittedName>
</protein>
<sequence>MLFVTLTSILILSVVMQGCDPEAAEKILRGIMNQSKSTTTPAPKTGGSSTSQGACKGKNLGTYSWDQSFWRHGNKNLLNFIESDAGMKWNCGDVYINIADYSNWLKIAEPENLLQFARLFRRLPGAGSRVLWMTYGDVVEANGNKMKEFVGTFERWLGDFVDAKTIKEIMPIGLSFDVEHVDPKLVRGALIEAKNMKSRLSSKRGYPTGSVLLQSTIQGAEDEEGTRYVMEHADSALMMLYRNYIIDPTGKYHEDSNIVNRMHWMLTAQCADCLKKDYFPHAKITVMASCKMGRGCGKLSFCAHDGPGASGGVEYMWNILTEMDRIMQDPVKGYMTPARHAALFNPDTPFAVHDFKWSRCFYGEAFSKSMGYDTCKEYHTMAESCRTK</sequence>
<dbReference type="OrthoDB" id="414281at2759"/>
<feature type="signal peptide" evidence="1">
    <location>
        <begin position="1"/>
        <end position="18"/>
    </location>
</feature>
<name>A0A7J6MU01_PERCH</name>
<proteinExistence type="predicted"/>
<organism evidence="2 3">
    <name type="scientific">Perkinsus chesapeaki</name>
    <name type="common">Clam parasite</name>
    <name type="synonym">Perkinsus andrewsi</name>
    <dbReference type="NCBI Taxonomy" id="330153"/>
    <lineage>
        <taxon>Eukaryota</taxon>
        <taxon>Sar</taxon>
        <taxon>Alveolata</taxon>
        <taxon>Perkinsozoa</taxon>
        <taxon>Perkinsea</taxon>
        <taxon>Perkinsida</taxon>
        <taxon>Perkinsidae</taxon>
        <taxon>Perkinsus</taxon>
    </lineage>
</organism>
<evidence type="ECO:0000313" key="2">
    <source>
        <dbReference type="EMBL" id="KAF4674906.1"/>
    </source>
</evidence>
<dbReference type="AlphaFoldDB" id="A0A7J6MU01"/>
<gene>
    <name evidence="2" type="ORF">FOL47_008495</name>
</gene>
<accession>A0A7J6MU01</accession>
<evidence type="ECO:0000256" key="1">
    <source>
        <dbReference type="SAM" id="SignalP"/>
    </source>
</evidence>
<keyword evidence="3" id="KW-1185">Reference proteome</keyword>
<comment type="caution">
    <text evidence="2">The sequence shown here is derived from an EMBL/GenBank/DDBJ whole genome shotgun (WGS) entry which is preliminary data.</text>
</comment>
<dbReference type="EMBL" id="JAAPAO010000055">
    <property type="protein sequence ID" value="KAF4674906.1"/>
    <property type="molecule type" value="Genomic_DNA"/>
</dbReference>
<keyword evidence="1" id="KW-0732">Signal</keyword>
<dbReference type="Proteomes" id="UP000591131">
    <property type="component" value="Unassembled WGS sequence"/>
</dbReference>
<evidence type="ECO:0000313" key="3">
    <source>
        <dbReference type="Proteomes" id="UP000591131"/>
    </source>
</evidence>
<reference evidence="2 3" key="1">
    <citation type="submission" date="2020-04" db="EMBL/GenBank/DDBJ databases">
        <title>Perkinsus chesapeaki whole genome sequence.</title>
        <authorList>
            <person name="Bogema D.R."/>
        </authorList>
    </citation>
    <scope>NUCLEOTIDE SEQUENCE [LARGE SCALE GENOMIC DNA]</scope>
    <source>
        <strain evidence="2">ATCC PRA-425</strain>
    </source>
</reference>